<feature type="domain" description="Aerobactin siderophore biosynthesis IucA/IucC-like C-terminal" evidence="2">
    <location>
        <begin position="476"/>
        <end position="629"/>
    </location>
</feature>
<dbReference type="GO" id="GO:0016881">
    <property type="term" value="F:acid-amino acid ligase activity"/>
    <property type="evidence" value="ECO:0007669"/>
    <property type="project" value="UniProtKB-ARBA"/>
</dbReference>
<dbReference type="eggNOG" id="ENOG502RX6M">
    <property type="taxonomic scope" value="Eukaryota"/>
</dbReference>
<dbReference type="GO" id="GO:0019290">
    <property type="term" value="P:siderophore biosynthetic process"/>
    <property type="evidence" value="ECO:0007669"/>
    <property type="project" value="InterPro"/>
</dbReference>
<dbReference type="InterPro" id="IPR007310">
    <property type="entry name" value="Aerobactin_biosyn_IucA/IucC_N"/>
</dbReference>
<keyword evidence="4" id="KW-1185">Reference proteome</keyword>
<dbReference type="HOGENOM" id="CLU_010625_1_0_1"/>
<dbReference type="OrthoDB" id="2117718at2759"/>
<evidence type="ECO:0000313" key="3">
    <source>
        <dbReference type="EMBL" id="ETW82988.1"/>
    </source>
</evidence>
<sequence length="653" mass="72139">MPSLSSLPPSERAAFATTARLFSCLVTESLVRALYFPLAGFEATGITIILSGNTSAKSPKECPVYASDDVLAVIPLRHAPMFKHDSSDPRAREIGLLDPLDMLPLVFEISGSNNGTLDPEHADLSTAILRKLSGPGWKLSDATRLVVSTSPVSLWDKFALNIDLEADLRVDIAEELANSVVWQTYSYEHPPRAPSLDSQSIDWEQSIVEGHPTHPMHKTRAFLPPITPITPGSYDLYTPRVRLIALPRTSLDITGDFEKYTQDILDGAARNAQKPLEVPEGFVVVPVHELQVHHIQDKFQEAKIFPEEFSVAARAQQSIRSMILPGTLTDTSLKLGVGIKLTSAIRTISPASAYLGPRFSSQVVPVLKIDRSILTVARELASVVHTHPNGEIAKHCATIVRECHEYVSEERGDERLIVCTALVESGHADAPYGVPSVVRVFKLDTEAKRIAWLDEYVTPPPTFFPTLGAPPSTPVSQFVRVFFAAFLPPMLENGVGFEAHPQNTLARYTLTEPPRLTGFVIRDFGGLRVHPPTLLASTGVSPDIASGHSIIADSLDDVYARMYHTVVHNHFQQLVRVLGLHYNGKGWAVVRERLREAVPIGHPFEKAWLDKDAKTVPGKCFMRMRMVGMYRHHLHYPFPNLLHYTSAEEEASA</sequence>
<dbReference type="PANTHER" id="PTHR34384:SF5">
    <property type="entry name" value="L-2,3-DIAMINOPROPANOATE--CITRATE LIGASE"/>
    <property type="match status" value="1"/>
</dbReference>
<evidence type="ECO:0000259" key="1">
    <source>
        <dbReference type="Pfam" id="PF04183"/>
    </source>
</evidence>
<dbReference type="GeneID" id="20676926"/>
<dbReference type="Pfam" id="PF06276">
    <property type="entry name" value="FhuF"/>
    <property type="match status" value="1"/>
</dbReference>
<dbReference type="InParanoid" id="W4KB19"/>
<dbReference type="PANTHER" id="PTHR34384">
    <property type="entry name" value="L-2,3-DIAMINOPROPANOATE--CITRATE LIGASE"/>
    <property type="match status" value="1"/>
</dbReference>
<gene>
    <name evidence="3" type="ORF">HETIRDRAFT_458567</name>
</gene>
<dbReference type="RefSeq" id="XP_009545280.1">
    <property type="nucleotide sequence ID" value="XM_009546985.1"/>
</dbReference>
<dbReference type="Gene3D" id="1.10.510.40">
    <property type="match status" value="1"/>
</dbReference>
<dbReference type="EMBL" id="KI925457">
    <property type="protein sequence ID" value="ETW82988.1"/>
    <property type="molecule type" value="Genomic_DNA"/>
</dbReference>
<reference evidence="3 4" key="1">
    <citation type="journal article" date="2012" name="New Phytol.">
        <title>Insight into trade-off between wood decay and parasitism from the genome of a fungal forest pathogen.</title>
        <authorList>
            <person name="Olson A."/>
            <person name="Aerts A."/>
            <person name="Asiegbu F."/>
            <person name="Belbahri L."/>
            <person name="Bouzid O."/>
            <person name="Broberg A."/>
            <person name="Canback B."/>
            <person name="Coutinho P.M."/>
            <person name="Cullen D."/>
            <person name="Dalman K."/>
            <person name="Deflorio G."/>
            <person name="van Diepen L.T."/>
            <person name="Dunand C."/>
            <person name="Duplessis S."/>
            <person name="Durling M."/>
            <person name="Gonthier P."/>
            <person name="Grimwood J."/>
            <person name="Fossdal C.G."/>
            <person name="Hansson D."/>
            <person name="Henrissat B."/>
            <person name="Hietala A."/>
            <person name="Himmelstrand K."/>
            <person name="Hoffmeister D."/>
            <person name="Hogberg N."/>
            <person name="James T.Y."/>
            <person name="Karlsson M."/>
            <person name="Kohler A."/>
            <person name="Kues U."/>
            <person name="Lee Y.H."/>
            <person name="Lin Y.C."/>
            <person name="Lind M."/>
            <person name="Lindquist E."/>
            <person name="Lombard V."/>
            <person name="Lucas S."/>
            <person name="Lunden K."/>
            <person name="Morin E."/>
            <person name="Murat C."/>
            <person name="Park J."/>
            <person name="Raffaello T."/>
            <person name="Rouze P."/>
            <person name="Salamov A."/>
            <person name="Schmutz J."/>
            <person name="Solheim H."/>
            <person name="Stahlberg J."/>
            <person name="Velez H."/>
            <person name="de Vries R.P."/>
            <person name="Wiebenga A."/>
            <person name="Woodward S."/>
            <person name="Yakovlev I."/>
            <person name="Garbelotto M."/>
            <person name="Martin F."/>
            <person name="Grigoriev I.V."/>
            <person name="Stenlid J."/>
        </authorList>
    </citation>
    <scope>NUCLEOTIDE SEQUENCE [LARGE SCALE GENOMIC DNA]</scope>
    <source>
        <strain evidence="3 4">TC 32-1</strain>
    </source>
</reference>
<evidence type="ECO:0008006" key="5">
    <source>
        <dbReference type="Google" id="ProtNLM"/>
    </source>
</evidence>
<name>W4KB19_HETIT</name>
<dbReference type="AlphaFoldDB" id="W4KB19"/>
<dbReference type="InterPro" id="IPR022770">
    <property type="entry name" value="IucA/IucC-like_C"/>
</dbReference>
<dbReference type="STRING" id="747525.W4KB19"/>
<organism evidence="3 4">
    <name type="scientific">Heterobasidion irregulare (strain TC 32-1)</name>
    <dbReference type="NCBI Taxonomy" id="747525"/>
    <lineage>
        <taxon>Eukaryota</taxon>
        <taxon>Fungi</taxon>
        <taxon>Dikarya</taxon>
        <taxon>Basidiomycota</taxon>
        <taxon>Agaricomycotina</taxon>
        <taxon>Agaricomycetes</taxon>
        <taxon>Russulales</taxon>
        <taxon>Bondarzewiaceae</taxon>
        <taxon>Heterobasidion</taxon>
        <taxon>Heterobasidion annosum species complex</taxon>
    </lineage>
</organism>
<feature type="domain" description="Aerobactin siderophore biosynthesis IucA/IucC N-terminal" evidence="1">
    <location>
        <begin position="201"/>
        <end position="423"/>
    </location>
</feature>
<dbReference type="Proteomes" id="UP000030671">
    <property type="component" value="Unassembled WGS sequence"/>
</dbReference>
<evidence type="ECO:0000313" key="4">
    <source>
        <dbReference type="Proteomes" id="UP000030671"/>
    </source>
</evidence>
<dbReference type="KEGG" id="hir:HETIRDRAFT_458567"/>
<proteinExistence type="predicted"/>
<evidence type="ECO:0000259" key="2">
    <source>
        <dbReference type="Pfam" id="PF06276"/>
    </source>
</evidence>
<dbReference type="InterPro" id="IPR037455">
    <property type="entry name" value="LucA/IucC-like"/>
</dbReference>
<protein>
    <recommendedName>
        <fullName evidence="5">Aerobactin siderophore biosynthesis IucA/IucC N-terminal domain-containing protein</fullName>
    </recommendedName>
</protein>
<dbReference type="Pfam" id="PF04183">
    <property type="entry name" value="IucA_IucC"/>
    <property type="match status" value="1"/>
</dbReference>
<accession>W4KB19</accession>